<proteinExistence type="predicted"/>
<evidence type="ECO:0000259" key="3">
    <source>
        <dbReference type="Pfam" id="PF14923"/>
    </source>
</evidence>
<comment type="caution">
    <text evidence="4">The sequence shown here is derived from an EMBL/GenBank/DDBJ whole genome shotgun (WGS) entry which is preliminary data.</text>
</comment>
<gene>
    <name evidence="4" type="ORF">CLODIP_2_CD06291</name>
</gene>
<evidence type="ECO:0000313" key="5">
    <source>
        <dbReference type="Proteomes" id="UP000494165"/>
    </source>
</evidence>
<dbReference type="PANTHER" id="PTHR21436">
    <property type="entry name" value="COILED-COIL DOMAIN-CONTAINING PROTEIN 142"/>
    <property type="match status" value="1"/>
</dbReference>
<feature type="region of interest" description="Disordered" evidence="2">
    <location>
        <begin position="88"/>
        <end position="128"/>
    </location>
</feature>
<name>A0A8S1CVF1_9INSE</name>
<accession>A0A8S1CVF1</accession>
<dbReference type="PANTHER" id="PTHR21436:SF2">
    <property type="entry name" value="COILED-COIL DOMAIN-CONTAINING PROTEIN 142"/>
    <property type="match status" value="1"/>
</dbReference>
<feature type="coiled-coil region" evidence="1">
    <location>
        <begin position="170"/>
        <end position="197"/>
    </location>
</feature>
<dbReference type="EMBL" id="CADEPI010000076">
    <property type="protein sequence ID" value="CAB3372787.1"/>
    <property type="molecule type" value="Genomic_DNA"/>
</dbReference>
<dbReference type="InterPro" id="IPR055350">
    <property type="entry name" value="CCDC142_C"/>
</dbReference>
<evidence type="ECO:0000256" key="1">
    <source>
        <dbReference type="SAM" id="Coils"/>
    </source>
</evidence>
<dbReference type="InterPro" id="IPR026700">
    <property type="entry name" value="CCDC142"/>
</dbReference>
<evidence type="ECO:0000256" key="2">
    <source>
        <dbReference type="SAM" id="MobiDB-lite"/>
    </source>
</evidence>
<dbReference type="Proteomes" id="UP000494165">
    <property type="component" value="Unassembled WGS sequence"/>
</dbReference>
<protein>
    <recommendedName>
        <fullName evidence="3">Coiled-coil protein 142 C-terminal domain-containing protein</fullName>
    </recommendedName>
</protein>
<evidence type="ECO:0000313" key="4">
    <source>
        <dbReference type="EMBL" id="CAB3372787.1"/>
    </source>
</evidence>
<feature type="compositionally biased region" description="Low complexity" evidence="2">
    <location>
        <begin position="108"/>
        <end position="119"/>
    </location>
</feature>
<organism evidence="4 5">
    <name type="scientific">Cloeon dipterum</name>
    <dbReference type="NCBI Taxonomy" id="197152"/>
    <lineage>
        <taxon>Eukaryota</taxon>
        <taxon>Metazoa</taxon>
        <taxon>Ecdysozoa</taxon>
        <taxon>Arthropoda</taxon>
        <taxon>Hexapoda</taxon>
        <taxon>Insecta</taxon>
        <taxon>Pterygota</taxon>
        <taxon>Palaeoptera</taxon>
        <taxon>Ephemeroptera</taxon>
        <taxon>Pisciforma</taxon>
        <taxon>Baetidae</taxon>
        <taxon>Cloeon</taxon>
    </lineage>
</organism>
<dbReference type="Pfam" id="PF14923">
    <property type="entry name" value="CCDC142"/>
    <property type="match status" value="1"/>
</dbReference>
<dbReference type="OrthoDB" id="6579237at2759"/>
<reference evidence="4 5" key="1">
    <citation type="submission" date="2020-04" db="EMBL/GenBank/DDBJ databases">
        <authorList>
            <person name="Alioto T."/>
            <person name="Alioto T."/>
            <person name="Gomez Garrido J."/>
        </authorList>
    </citation>
    <scope>NUCLEOTIDE SEQUENCE [LARGE SCALE GENOMIC DNA]</scope>
</reference>
<dbReference type="AlphaFoldDB" id="A0A8S1CVF1"/>
<keyword evidence="1" id="KW-0175">Coiled coil</keyword>
<keyword evidence="5" id="KW-1185">Reference proteome</keyword>
<feature type="domain" description="Coiled-coil protein 142 C-terminal" evidence="3">
    <location>
        <begin position="458"/>
        <end position="801"/>
    </location>
</feature>
<sequence length="857" mass="95149">MAAVTHTRCNPINFPPPGRDAGWQFVIDAGMRCLHTPLIYGRRVCILMRAAAGAKNGSQHARGHTTKCAERRFFAAAATHSHGNVRAVGAAETPQRASKWGHRRDQEAAPAAEAMSARSRGPRPEELRRQKEAAEAAAKVHTACILRRGRLRSVARLQRRLRQVLLVLTERLSEQESKRLEKVLKSLANEMDEFRLQQSEPTEETISSKCTNQPLILRAELLLADLAKSFLVVYYLGHQVAAAAVKSLATSRPECVEHLSVGVCLLAKSLATLDPGSINIKGRTLLLYRNTCPNMLVPSRKLTLTRLLQLAACQRAEAASRALVSAILSSAPAAVRVPDSEEDVVVTKTVPQVISADGVGTRILHARSSNFSERVIGNSSFEVARELVQYACPPVTLEREPCPLANLLNDCVASEQRLPAALLIAAKTHAPHLAGPAGETLLNQKDSRSKVMTYYRQLLWGDAATLADHVLLWWLKPLGQLWSAKSLLSWLRKEAREMRAGEPLTCLNALCEALATHHSIVSWDALFRRATVAPSGHTFASLLHSLVLQLQLAEIGPAVEQIPMLHRMDHSLHTYRLWVLAAGRSHIGNWHVDRFVETSQIDVADALNSLDRLSISDVYNAPPFEMVHETVCAKMRCKLVSEVMVNFGKLQRTPEECIEVMAANCRTISLANLHMCFPSRRYWRQDGTLPQFASVYVEHYLDRMLKPVLLATNTLPTDSQQKICGMTLRIICEAWLDHIYQLKVQFSERGALQLLADFAAVTTWLQDKATLTPPVEKHLVRSEVLRRCEGVGRLLLRKPGESLDLATSIKQVDPNKCPSVGTPAKDHMPAEMYVPNQEKWLELRAKKRGATGILCCR</sequence>